<protein>
    <submittedName>
        <fullName evidence="1">Uncharacterized protein</fullName>
    </submittedName>
</protein>
<dbReference type="Proteomes" id="UP001257909">
    <property type="component" value="Unassembled WGS sequence"/>
</dbReference>
<keyword evidence="2" id="KW-1185">Reference proteome</keyword>
<sequence length="665" mass="76679">MSNKIITKFPAAKTNSFKLPSEPAVIIKALLNDIEKPLSIDFFTRSFQKDKSENLENFYKRIHREAQKLISDETGVVEVKNRYSWLKRGNSHYFFYITDTPKPRADLFEDIISLPLEPQQVIQSLLTLRFSCFLFSKISEEFILSMTDAQSELLLFADVMPTKNQGTVYIEALQLDLFFSKYNELFFNLSVKSFLSNVGKQKLTSTDDGGFLFLRGSNKYFGTRALDARKSRNKKFVVFQRKYKGCINYAQQHIHKYLVELFNKLKIVYQATHLSASDSVCNFLTLQRNINKYDLNIINNCPGLTDSEIYEHFALTLGECFHLKVLTSNTPASVRDMDEDAVYLFLNKELGDGKDGGSIINVETGEKFQTFWQAYRFIRSNTGSNGLDLYTKIKIENFSLNKKIVCQGLNLVPLESGNIKSISKHVINRIITEIALKKKVFNERLIECNEPLRNGDYEAIYIRRPEGMFYASITSFKIKETQITITEQRVIADEDELKFNCGYLDVVGYLRNDSFYLYDKVSQSLLTAYTSPAIPQIIGNALFDNAERYREADDNLRKLTAEQENPLPYYINPSKSGVYHQTFIFDDAPNYFYFVAPKGNPQSSFDRQLRVYNILVWNHEGHLVRQANDPITKLYLESLTDDILKNNQVSKTSLFSKIARLPIEN</sequence>
<dbReference type="RefSeq" id="WP_310280269.1">
    <property type="nucleotide sequence ID" value="NZ_JAVDWR010000014.1"/>
</dbReference>
<evidence type="ECO:0000313" key="1">
    <source>
        <dbReference type="EMBL" id="MDR7122244.1"/>
    </source>
</evidence>
<evidence type="ECO:0000313" key="2">
    <source>
        <dbReference type="Proteomes" id="UP001257909"/>
    </source>
</evidence>
<gene>
    <name evidence="1" type="ORF">J2W69_003203</name>
</gene>
<accession>A0ABU1W2U3</accession>
<organism evidence="1 2">
    <name type="scientific">Rheinheimera soli</name>
    <dbReference type="NCBI Taxonomy" id="443616"/>
    <lineage>
        <taxon>Bacteria</taxon>
        <taxon>Pseudomonadati</taxon>
        <taxon>Pseudomonadota</taxon>
        <taxon>Gammaproteobacteria</taxon>
        <taxon>Chromatiales</taxon>
        <taxon>Chromatiaceae</taxon>
        <taxon>Rheinheimera</taxon>
    </lineage>
</organism>
<reference evidence="1 2" key="1">
    <citation type="submission" date="2023-07" db="EMBL/GenBank/DDBJ databases">
        <title>Sorghum-associated microbial communities from plants grown in Nebraska, USA.</title>
        <authorList>
            <person name="Schachtman D."/>
        </authorList>
    </citation>
    <scope>NUCLEOTIDE SEQUENCE [LARGE SCALE GENOMIC DNA]</scope>
    <source>
        <strain evidence="1 2">4138</strain>
    </source>
</reference>
<proteinExistence type="predicted"/>
<name>A0ABU1W2U3_9GAMM</name>
<comment type="caution">
    <text evidence="1">The sequence shown here is derived from an EMBL/GenBank/DDBJ whole genome shotgun (WGS) entry which is preliminary data.</text>
</comment>
<dbReference type="EMBL" id="JAVDWR010000014">
    <property type="protein sequence ID" value="MDR7122244.1"/>
    <property type="molecule type" value="Genomic_DNA"/>
</dbReference>